<comment type="caution">
    <text evidence="2">The sequence shown here is derived from an EMBL/GenBank/DDBJ whole genome shotgun (WGS) entry which is preliminary data.</text>
</comment>
<dbReference type="EMBL" id="JAJSOF020000003">
    <property type="protein sequence ID" value="KAJ4449288.1"/>
    <property type="molecule type" value="Genomic_DNA"/>
</dbReference>
<evidence type="ECO:0000313" key="2">
    <source>
        <dbReference type="EMBL" id="KAJ4449288.1"/>
    </source>
</evidence>
<keyword evidence="3" id="KW-1185">Reference proteome</keyword>
<organism evidence="2 3">
    <name type="scientific">Periplaneta americana</name>
    <name type="common">American cockroach</name>
    <name type="synonym">Blatta americana</name>
    <dbReference type="NCBI Taxonomy" id="6978"/>
    <lineage>
        <taxon>Eukaryota</taxon>
        <taxon>Metazoa</taxon>
        <taxon>Ecdysozoa</taxon>
        <taxon>Arthropoda</taxon>
        <taxon>Hexapoda</taxon>
        <taxon>Insecta</taxon>
        <taxon>Pterygota</taxon>
        <taxon>Neoptera</taxon>
        <taxon>Polyneoptera</taxon>
        <taxon>Dictyoptera</taxon>
        <taxon>Blattodea</taxon>
        <taxon>Blattoidea</taxon>
        <taxon>Blattidae</taxon>
        <taxon>Blattinae</taxon>
        <taxon>Periplaneta</taxon>
    </lineage>
</organism>
<evidence type="ECO:0000313" key="3">
    <source>
        <dbReference type="Proteomes" id="UP001148838"/>
    </source>
</evidence>
<dbReference type="InterPro" id="IPR000477">
    <property type="entry name" value="RT_dom"/>
</dbReference>
<evidence type="ECO:0000259" key="1">
    <source>
        <dbReference type="PROSITE" id="PS50878"/>
    </source>
</evidence>
<feature type="domain" description="Reverse transcriptase" evidence="1">
    <location>
        <begin position="376"/>
        <end position="528"/>
    </location>
</feature>
<dbReference type="Proteomes" id="UP001148838">
    <property type="component" value="Unassembled WGS sequence"/>
</dbReference>
<dbReference type="PROSITE" id="PS50878">
    <property type="entry name" value="RT_POL"/>
    <property type="match status" value="1"/>
</dbReference>
<dbReference type="SUPFAM" id="SSF56672">
    <property type="entry name" value="DNA/RNA polymerases"/>
    <property type="match status" value="1"/>
</dbReference>
<reference evidence="2 3" key="1">
    <citation type="journal article" date="2022" name="Allergy">
        <title>Genome assembly and annotation of Periplaneta americana reveal a comprehensive cockroach allergen profile.</title>
        <authorList>
            <person name="Wang L."/>
            <person name="Xiong Q."/>
            <person name="Saelim N."/>
            <person name="Wang L."/>
            <person name="Nong W."/>
            <person name="Wan A.T."/>
            <person name="Shi M."/>
            <person name="Liu X."/>
            <person name="Cao Q."/>
            <person name="Hui J.H.L."/>
            <person name="Sookrung N."/>
            <person name="Leung T.F."/>
            <person name="Tungtrongchitr A."/>
            <person name="Tsui S.K.W."/>
        </authorList>
    </citation>
    <scope>NUCLEOTIDE SEQUENCE [LARGE SCALE GENOMIC DNA]</scope>
    <source>
        <strain evidence="2">PWHHKU_190912</strain>
    </source>
</reference>
<protein>
    <recommendedName>
        <fullName evidence="1">Reverse transcriptase domain-containing protein</fullName>
    </recommendedName>
</protein>
<accession>A0ABQ8TSJ9</accession>
<dbReference type="Pfam" id="PF00078">
    <property type="entry name" value="RVT_1"/>
    <property type="match status" value="1"/>
</dbReference>
<dbReference type="CDD" id="cd01650">
    <property type="entry name" value="RT_nLTR_like"/>
    <property type="match status" value="1"/>
</dbReference>
<proteinExistence type="predicted"/>
<dbReference type="InterPro" id="IPR043502">
    <property type="entry name" value="DNA/RNA_pol_sf"/>
</dbReference>
<gene>
    <name evidence="2" type="ORF">ANN_00686</name>
</gene>
<name>A0ABQ8TSJ9_PERAM</name>
<sequence length="528" mass="59835">MTARREDIPPVIIENDYNGDPVTVLTTYRDESKPLEINCKRLMSVYLLLEVRSYSKAMQSTAKMQKMRRPARNICVPDAGALHATAAEPEPEAPAPQQNVVAPSEGQWQVAGQKGKKGKRTAAVAVSEVPLPATKPAVNETATDEVFALTSQPAADWDLFRDKLDALTDDLVPTSSDEIEEAAKMLTNAIQESMSERNDCRRAWQRTRDPRLRPRINRLKREISQKINDQIIQAWTQKVSKLDTDNMSEVWKITKFFTKPYSNIPPIQHNGRIYHSPEEKATVFAEVLENSFNPHGDLYDRQIHDQITQDITTYLLNVDLNNNDEPQIRPASVHEVKWQVRHLPNKKAPGPDGIQAEVLKELSQKSFKLLTNIINAIFRIGYFPNIWKHSNIIQIPKPGKNKSDPRNYRPISLLNVLGKIAEKIIQKRLKSELGNKDLIRNEQFGFRSGHSCTQQLLRTTEFITTAFNLNRTVAAIFLDYTQAFDRYLALYADDSHFSLLRGSQLSPLPGYKVTCVTLNHGSSDGESN</sequence>
<dbReference type="PANTHER" id="PTHR19446">
    <property type="entry name" value="REVERSE TRANSCRIPTASES"/>
    <property type="match status" value="1"/>
</dbReference>